<dbReference type="Gene3D" id="3.30.565.10">
    <property type="entry name" value="Histidine kinase-like ATPase, C-terminal domain"/>
    <property type="match status" value="1"/>
</dbReference>
<dbReference type="GO" id="GO:0016020">
    <property type="term" value="C:membrane"/>
    <property type="evidence" value="ECO:0007669"/>
    <property type="project" value="InterPro"/>
</dbReference>
<feature type="transmembrane region" description="Helical" evidence="1">
    <location>
        <begin position="124"/>
        <end position="146"/>
    </location>
</feature>
<proteinExistence type="predicted"/>
<name>A0A2S7KSX6_9FLAO</name>
<evidence type="ECO:0000313" key="3">
    <source>
        <dbReference type="EMBL" id="PQB05717.1"/>
    </source>
</evidence>
<dbReference type="OrthoDB" id="9809908at2"/>
<feature type="transmembrane region" description="Helical" evidence="1">
    <location>
        <begin position="86"/>
        <end position="108"/>
    </location>
</feature>
<evidence type="ECO:0000259" key="2">
    <source>
        <dbReference type="Pfam" id="PF06580"/>
    </source>
</evidence>
<dbReference type="PANTHER" id="PTHR34220:SF7">
    <property type="entry name" value="SENSOR HISTIDINE KINASE YPDA"/>
    <property type="match status" value="1"/>
</dbReference>
<dbReference type="InterPro" id="IPR050640">
    <property type="entry name" value="Bact_2-comp_sensor_kinase"/>
</dbReference>
<dbReference type="GO" id="GO:0000155">
    <property type="term" value="F:phosphorelay sensor kinase activity"/>
    <property type="evidence" value="ECO:0007669"/>
    <property type="project" value="InterPro"/>
</dbReference>
<accession>A0A2S7KSX6</accession>
<keyword evidence="1" id="KW-0472">Membrane</keyword>
<evidence type="ECO:0000313" key="4">
    <source>
        <dbReference type="Proteomes" id="UP000239800"/>
    </source>
</evidence>
<keyword evidence="3" id="KW-0418">Kinase</keyword>
<dbReference type="AlphaFoldDB" id="A0A2S7KSX6"/>
<feature type="domain" description="Signal transduction histidine kinase internal region" evidence="2">
    <location>
        <begin position="165"/>
        <end position="244"/>
    </location>
</feature>
<dbReference type="Proteomes" id="UP000239800">
    <property type="component" value="Unassembled WGS sequence"/>
</dbReference>
<dbReference type="InterPro" id="IPR036890">
    <property type="entry name" value="HATPase_C_sf"/>
</dbReference>
<organism evidence="3 4">
    <name type="scientific">Aureitalea marina</name>
    <dbReference type="NCBI Taxonomy" id="930804"/>
    <lineage>
        <taxon>Bacteria</taxon>
        <taxon>Pseudomonadati</taxon>
        <taxon>Bacteroidota</taxon>
        <taxon>Flavobacteriia</taxon>
        <taxon>Flavobacteriales</taxon>
        <taxon>Flavobacteriaceae</taxon>
        <taxon>Aureitalea</taxon>
    </lineage>
</organism>
<evidence type="ECO:0000256" key="1">
    <source>
        <dbReference type="SAM" id="Phobius"/>
    </source>
</evidence>
<feature type="transmembrane region" description="Helical" evidence="1">
    <location>
        <begin position="47"/>
        <end position="65"/>
    </location>
</feature>
<comment type="caution">
    <text evidence="3">The sequence shown here is derived from an EMBL/GenBank/DDBJ whole genome shotgun (WGS) entry which is preliminary data.</text>
</comment>
<reference evidence="3 4" key="1">
    <citation type="submission" date="2016-11" db="EMBL/GenBank/DDBJ databases">
        <title>Trade-off between light-utilization and light-protection in marine flavobacteria.</title>
        <authorList>
            <person name="Kumagai Y."/>
        </authorList>
    </citation>
    <scope>NUCLEOTIDE SEQUENCE [LARGE SCALE GENOMIC DNA]</scope>
    <source>
        <strain evidence="3 4">NBRC 107741</strain>
    </source>
</reference>
<feature type="transmembrane region" description="Helical" evidence="1">
    <location>
        <begin position="12"/>
        <end position="35"/>
    </location>
</feature>
<keyword evidence="3" id="KW-0808">Transferase</keyword>
<keyword evidence="1" id="KW-1133">Transmembrane helix</keyword>
<sequence length="360" mass="41865">MSKAKEARIRYLGFDDLWFSVIGILILSFITDLIFNNSFGRYPFSDAIRYWSMSLFFATVDWLTIRKILIYLRKRYPSLKDNLKRNLYVFLCIVLTVNLVDLLGGLFIEDVFGINYGWGNRYKVVIPVIIVSTMTIAIYEGIYLFIKLKNAIREEEQAKQIAVRAQLDTLRNQAQPHFLFNSLNTLRDIIDQDPKEDAKKFVDTLAEVYRYILESGSTNTIQLADEITFAKAYLHIQQERFESNLKLQWDVREEALRSYVIPMSLQLLLENALKHNVISKAKPLSIHISTDNDALKVCNNYQPRSTQVASTQLGLKNIEKRYALITDRKLSIQQNDHQFCVELPLLERQLENTSYATTDH</sequence>
<protein>
    <submittedName>
        <fullName evidence="3">Histidine kinase</fullName>
    </submittedName>
</protein>
<dbReference type="PANTHER" id="PTHR34220">
    <property type="entry name" value="SENSOR HISTIDINE KINASE YPDA"/>
    <property type="match status" value="1"/>
</dbReference>
<keyword evidence="4" id="KW-1185">Reference proteome</keyword>
<dbReference type="Pfam" id="PF06580">
    <property type="entry name" value="His_kinase"/>
    <property type="match status" value="1"/>
</dbReference>
<dbReference type="InterPro" id="IPR010559">
    <property type="entry name" value="Sig_transdc_His_kin_internal"/>
</dbReference>
<dbReference type="RefSeq" id="WP_104813663.1">
    <property type="nucleotide sequence ID" value="NZ_MQUB01000001.1"/>
</dbReference>
<dbReference type="EMBL" id="MQUB01000001">
    <property type="protein sequence ID" value="PQB05717.1"/>
    <property type="molecule type" value="Genomic_DNA"/>
</dbReference>
<gene>
    <name evidence="3" type="ORF">BST85_13015</name>
</gene>
<keyword evidence="1" id="KW-0812">Transmembrane</keyword>